<sequence>MDISRLAEIESCANELSHAAKTLAEYCQTAQTQVSDSDSSTGLPSVAPDRPSQAHRARKSILASVARLQNLIAEPGRFLEQLASQNQLLACLHWLSEFQVLACIPLQGNVPARDVAELTGVPEILLVRVVRMTSTAGFLCEPRPRHVAHTPLSAGFVTKPSLGDAAVFLGGTVGRAALHMAAATQRYGETERPEQSSFVLSDKAQQSFHQACEQRPKLQRQWAAYRRWLLDVEDRLAELLSRFDWERQRSACIIEAGPLPSCIVRRIAERNSHLHITVQISEPSLFDTAHHAATGGTGTASVRDLFGATISSPPSPASVSPPVPSLSPSPPSLHSSHVSVQRRATGQPQTVRNAGVYVLNLGSPSTTPAESLSSLIARVTAELLAHLPVLRHNRGATLVVAMRLLPDPESADAAVEADARTRDLVLLQLANERDLEVSELVDLIQAVGDRTGRLTVVSRATGRDNSVTALAVRFQATA</sequence>
<proteinExistence type="predicted"/>
<gene>
    <name evidence="2" type="ORF">N657DRAFT_650708</name>
</gene>
<dbReference type="InterPro" id="IPR036388">
    <property type="entry name" value="WH-like_DNA-bd_sf"/>
</dbReference>
<dbReference type="InterPro" id="IPR029063">
    <property type="entry name" value="SAM-dependent_MTases_sf"/>
</dbReference>
<organism evidence="2 3">
    <name type="scientific">Parathielavia appendiculata</name>
    <dbReference type="NCBI Taxonomy" id="2587402"/>
    <lineage>
        <taxon>Eukaryota</taxon>
        <taxon>Fungi</taxon>
        <taxon>Dikarya</taxon>
        <taxon>Ascomycota</taxon>
        <taxon>Pezizomycotina</taxon>
        <taxon>Sordariomycetes</taxon>
        <taxon>Sordariomycetidae</taxon>
        <taxon>Sordariales</taxon>
        <taxon>Chaetomiaceae</taxon>
        <taxon>Parathielavia</taxon>
    </lineage>
</organism>
<feature type="compositionally biased region" description="Pro residues" evidence="1">
    <location>
        <begin position="313"/>
        <end position="331"/>
    </location>
</feature>
<dbReference type="EMBL" id="MU853255">
    <property type="protein sequence ID" value="KAK4119020.1"/>
    <property type="molecule type" value="Genomic_DNA"/>
</dbReference>
<protein>
    <submittedName>
        <fullName evidence="2">O-methyltransferase family protein</fullName>
    </submittedName>
</protein>
<dbReference type="AlphaFoldDB" id="A0AAN6TRW5"/>
<evidence type="ECO:0000313" key="3">
    <source>
        <dbReference type="Proteomes" id="UP001302602"/>
    </source>
</evidence>
<keyword evidence="3" id="KW-1185">Reference proteome</keyword>
<dbReference type="SUPFAM" id="SSF46785">
    <property type="entry name" value="Winged helix' DNA-binding domain"/>
    <property type="match status" value="1"/>
</dbReference>
<evidence type="ECO:0000256" key="1">
    <source>
        <dbReference type="SAM" id="MobiDB-lite"/>
    </source>
</evidence>
<comment type="caution">
    <text evidence="2">The sequence shown here is derived from an EMBL/GenBank/DDBJ whole genome shotgun (WGS) entry which is preliminary data.</text>
</comment>
<dbReference type="PANTHER" id="PTHR43712:SF15">
    <property type="entry name" value="MONODICTYPHENONE CLUSTER TRANSCRIPTIONAL COACTIVATOR MDPA"/>
    <property type="match status" value="1"/>
</dbReference>
<dbReference type="InterPro" id="IPR036390">
    <property type="entry name" value="WH_DNA-bd_sf"/>
</dbReference>
<dbReference type="PANTHER" id="PTHR43712">
    <property type="entry name" value="PUTATIVE (AFU_ORTHOLOGUE AFUA_4G14580)-RELATED"/>
    <property type="match status" value="1"/>
</dbReference>
<reference evidence="2" key="1">
    <citation type="journal article" date="2023" name="Mol. Phylogenet. Evol.">
        <title>Genome-scale phylogeny and comparative genomics of the fungal order Sordariales.</title>
        <authorList>
            <person name="Hensen N."/>
            <person name="Bonometti L."/>
            <person name="Westerberg I."/>
            <person name="Brannstrom I.O."/>
            <person name="Guillou S."/>
            <person name="Cros-Aarteil S."/>
            <person name="Calhoun S."/>
            <person name="Haridas S."/>
            <person name="Kuo A."/>
            <person name="Mondo S."/>
            <person name="Pangilinan J."/>
            <person name="Riley R."/>
            <person name="LaButti K."/>
            <person name="Andreopoulos B."/>
            <person name="Lipzen A."/>
            <person name="Chen C."/>
            <person name="Yan M."/>
            <person name="Daum C."/>
            <person name="Ng V."/>
            <person name="Clum A."/>
            <person name="Steindorff A."/>
            <person name="Ohm R.A."/>
            <person name="Martin F."/>
            <person name="Silar P."/>
            <person name="Natvig D.O."/>
            <person name="Lalanne C."/>
            <person name="Gautier V."/>
            <person name="Ament-Velasquez S.L."/>
            <person name="Kruys A."/>
            <person name="Hutchinson M.I."/>
            <person name="Powell A.J."/>
            <person name="Barry K."/>
            <person name="Miller A.N."/>
            <person name="Grigoriev I.V."/>
            <person name="Debuchy R."/>
            <person name="Gladieux P."/>
            <person name="Hiltunen Thoren M."/>
            <person name="Johannesson H."/>
        </authorList>
    </citation>
    <scope>NUCLEOTIDE SEQUENCE</scope>
    <source>
        <strain evidence="2">CBS 731.68</strain>
    </source>
</reference>
<evidence type="ECO:0000313" key="2">
    <source>
        <dbReference type="EMBL" id="KAK4119020.1"/>
    </source>
</evidence>
<feature type="region of interest" description="Disordered" evidence="1">
    <location>
        <begin position="313"/>
        <end position="347"/>
    </location>
</feature>
<dbReference type="Gene3D" id="3.40.50.150">
    <property type="entry name" value="Vaccinia Virus protein VP39"/>
    <property type="match status" value="1"/>
</dbReference>
<dbReference type="Proteomes" id="UP001302602">
    <property type="component" value="Unassembled WGS sequence"/>
</dbReference>
<dbReference type="RefSeq" id="XP_062642793.1">
    <property type="nucleotide sequence ID" value="XM_062794004.1"/>
</dbReference>
<dbReference type="Gene3D" id="1.10.10.10">
    <property type="entry name" value="Winged helix-like DNA-binding domain superfamily/Winged helix DNA-binding domain"/>
    <property type="match status" value="1"/>
</dbReference>
<accession>A0AAN6TRW5</accession>
<name>A0AAN6TRW5_9PEZI</name>
<dbReference type="GeneID" id="87830773"/>
<reference evidence="2" key="2">
    <citation type="submission" date="2023-05" db="EMBL/GenBank/DDBJ databases">
        <authorList>
            <consortium name="Lawrence Berkeley National Laboratory"/>
            <person name="Steindorff A."/>
            <person name="Hensen N."/>
            <person name="Bonometti L."/>
            <person name="Westerberg I."/>
            <person name="Brannstrom I.O."/>
            <person name="Guillou S."/>
            <person name="Cros-Aarteil S."/>
            <person name="Calhoun S."/>
            <person name="Haridas S."/>
            <person name="Kuo A."/>
            <person name="Mondo S."/>
            <person name="Pangilinan J."/>
            <person name="Riley R."/>
            <person name="Labutti K."/>
            <person name="Andreopoulos B."/>
            <person name="Lipzen A."/>
            <person name="Chen C."/>
            <person name="Yanf M."/>
            <person name="Daum C."/>
            <person name="Ng V."/>
            <person name="Clum A."/>
            <person name="Ohm R."/>
            <person name="Martin F."/>
            <person name="Silar P."/>
            <person name="Natvig D."/>
            <person name="Lalanne C."/>
            <person name="Gautier V."/>
            <person name="Ament-Velasquez S.L."/>
            <person name="Kruys A."/>
            <person name="Hutchinson M.I."/>
            <person name="Powell A.J."/>
            <person name="Barry K."/>
            <person name="Miller A.N."/>
            <person name="Grigoriev I.V."/>
            <person name="Debuchy R."/>
            <person name="Gladieux P."/>
            <person name="Thoren M.H."/>
            <person name="Johannesson H."/>
        </authorList>
    </citation>
    <scope>NUCLEOTIDE SEQUENCE</scope>
    <source>
        <strain evidence="2">CBS 731.68</strain>
    </source>
</reference>